<reference evidence="1 2" key="1">
    <citation type="submission" date="2023-01" db="EMBL/GenBank/DDBJ databases">
        <title>Analysis of 21 Apiospora genomes using comparative genomics revels a genus with tremendous synthesis potential of carbohydrate active enzymes and secondary metabolites.</title>
        <authorList>
            <person name="Sorensen T."/>
        </authorList>
    </citation>
    <scope>NUCLEOTIDE SEQUENCE [LARGE SCALE GENOMIC DNA]</scope>
    <source>
        <strain evidence="1 2">CBS 135458</strain>
    </source>
</reference>
<dbReference type="Gene3D" id="3.50.50.60">
    <property type="entry name" value="FAD/NAD(P)-binding domain"/>
    <property type="match status" value="1"/>
</dbReference>
<gene>
    <name evidence="1" type="ORF">PG994_014081</name>
</gene>
<name>A0ABR1T5B4_9PEZI</name>
<dbReference type="InterPro" id="IPR036188">
    <property type="entry name" value="FAD/NAD-bd_sf"/>
</dbReference>
<evidence type="ECO:0000313" key="2">
    <source>
        <dbReference type="Proteomes" id="UP001480595"/>
    </source>
</evidence>
<evidence type="ECO:0000313" key="1">
    <source>
        <dbReference type="EMBL" id="KAK8041074.1"/>
    </source>
</evidence>
<protein>
    <submittedName>
        <fullName evidence="1">Uncharacterized protein</fullName>
    </submittedName>
</protein>
<dbReference type="GeneID" id="92098553"/>
<dbReference type="RefSeq" id="XP_066708619.1">
    <property type="nucleotide sequence ID" value="XM_066865490.1"/>
</dbReference>
<organism evidence="1 2">
    <name type="scientific">Apiospora phragmitis</name>
    <dbReference type="NCBI Taxonomy" id="2905665"/>
    <lineage>
        <taxon>Eukaryota</taxon>
        <taxon>Fungi</taxon>
        <taxon>Dikarya</taxon>
        <taxon>Ascomycota</taxon>
        <taxon>Pezizomycotina</taxon>
        <taxon>Sordariomycetes</taxon>
        <taxon>Xylariomycetidae</taxon>
        <taxon>Amphisphaeriales</taxon>
        <taxon>Apiosporaceae</taxon>
        <taxon>Apiospora</taxon>
    </lineage>
</organism>
<accession>A0ABR1T5B4</accession>
<sequence length="156" mass="18480">MFDEKTRMELGLPFPKSAEPPQETAKWQKLIGEADNEVLRRFVMLRHPPEHYHRYETRTPYRLYRTMAPLHDDSILFMNHIVAGAKLFAAEAQAIWAVAYWDKAFRFLPLPEREEDVSRMIAWNKRRYLSNGELGNFAAFDSVPVWHEYLAQRQAK</sequence>
<comment type="caution">
    <text evidence="1">The sequence shown here is derived from an EMBL/GenBank/DDBJ whole genome shotgun (WGS) entry which is preliminary data.</text>
</comment>
<dbReference type="EMBL" id="JAQQWL010000015">
    <property type="protein sequence ID" value="KAK8041074.1"/>
    <property type="molecule type" value="Genomic_DNA"/>
</dbReference>
<dbReference type="Proteomes" id="UP001480595">
    <property type="component" value="Unassembled WGS sequence"/>
</dbReference>
<proteinExistence type="predicted"/>
<keyword evidence="2" id="KW-1185">Reference proteome</keyword>